<gene>
    <name evidence="3" type="ORF">GUITHDRAFT_137374</name>
</gene>
<evidence type="ECO:0000313" key="3">
    <source>
        <dbReference type="EMBL" id="EKX47602.1"/>
    </source>
</evidence>
<keyword evidence="2" id="KW-0732">Signal</keyword>
<dbReference type="HOGENOM" id="CLU_515323_0_0_1"/>
<feature type="chain" id="PRO_5008771297" evidence="2">
    <location>
        <begin position="21"/>
        <end position="529"/>
    </location>
</feature>
<name>L1JGY8_GUITC</name>
<sequence>MTTRLLVLLISVTNWQHALPDSLNWLYEDVGRSEAFRAKATRLGTSPFILVERDPVRYSKPEEVENRVAQMMVKRNLLRGGSTAGPIMQGPPCKSSTYRSPHSSVMGGKLQHLRDRCFIMEIGSQKQDLLSGVLASDGSRCDVKQVSHSSEPSGLSFPESTVCDDAMKTHGQRSQKNVLSTPATKKMTKGCKEQAIPSSTTCKKAKMGKNVVTSQMLKLVNSQPDGNVLSQNRTEIFERPAKKSNSTSRDSEHHGHVHVQKGCSLGCMTWKPMCMAYMCACITWYLIRIISFGRQPIRFCLSSHREVKLYLLTTQKLVGKSACDAETEEALRAEDPNDVWNRVSMEYSGNVPYKGKLRRLGCWVFNQVKASAADLHCLTPHEANLAAEGTPFLKQVRGADKLWQKRNKEFEWEARFRELCLYRMHHGTCDVPRKYEAIGFRWQMRKSSPCRREVHLKPTDVWPEGPGIFAEHYCGSSNEKPVEHQVCICGEQQPKKVRIFCPLHLHPLDLLGAKKIVLVLIISRHLFQE</sequence>
<evidence type="ECO:0000313" key="4">
    <source>
        <dbReference type="EnsemblProtists" id="EKX47602"/>
    </source>
</evidence>
<feature type="signal peptide" evidence="2">
    <location>
        <begin position="1"/>
        <end position="20"/>
    </location>
</feature>
<evidence type="ECO:0000256" key="2">
    <source>
        <dbReference type="SAM" id="SignalP"/>
    </source>
</evidence>
<organism evidence="3">
    <name type="scientific">Guillardia theta (strain CCMP2712)</name>
    <name type="common">Cryptophyte</name>
    <dbReference type="NCBI Taxonomy" id="905079"/>
    <lineage>
        <taxon>Eukaryota</taxon>
        <taxon>Cryptophyceae</taxon>
        <taxon>Pyrenomonadales</taxon>
        <taxon>Geminigeraceae</taxon>
        <taxon>Guillardia</taxon>
    </lineage>
</organism>
<dbReference type="KEGG" id="gtt:GUITHDRAFT_137374"/>
<feature type="region of interest" description="Disordered" evidence="1">
    <location>
        <begin position="80"/>
        <end position="106"/>
    </location>
</feature>
<dbReference type="EnsemblProtists" id="EKX47602">
    <property type="protein sequence ID" value="EKX47602"/>
    <property type="gene ID" value="GUITHDRAFT_137374"/>
</dbReference>
<evidence type="ECO:0000313" key="5">
    <source>
        <dbReference type="Proteomes" id="UP000011087"/>
    </source>
</evidence>
<accession>L1JGY8</accession>
<dbReference type="GeneID" id="17304346"/>
<proteinExistence type="predicted"/>
<dbReference type="Proteomes" id="UP000011087">
    <property type="component" value="Unassembled WGS sequence"/>
</dbReference>
<dbReference type="AlphaFoldDB" id="L1JGY8"/>
<dbReference type="PaxDb" id="55529-EKX47602"/>
<dbReference type="EMBL" id="JH992989">
    <property type="protein sequence ID" value="EKX47602.1"/>
    <property type="molecule type" value="Genomic_DNA"/>
</dbReference>
<keyword evidence="5" id="KW-1185">Reference proteome</keyword>
<reference evidence="3 5" key="1">
    <citation type="journal article" date="2012" name="Nature">
        <title>Algal genomes reveal evolutionary mosaicism and the fate of nucleomorphs.</title>
        <authorList>
            <consortium name="DOE Joint Genome Institute"/>
            <person name="Curtis B.A."/>
            <person name="Tanifuji G."/>
            <person name="Burki F."/>
            <person name="Gruber A."/>
            <person name="Irimia M."/>
            <person name="Maruyama S."/>
            <person name="Arias M.C."/>
            <person name="Ball S.G."/>
            <person name="Gile G.H."/>
            <person name="Hirakawa Y."/>
            <person name="Hopkins J.F."/>
            <person name="Kuo A."/>
            <person name="Rensing S.A."/>
            <person name="Schmutz J."/>
            <person name="Symeonidi A."/>
            <person name="Elias M."/>
            <person name="Eveleigh R.J."/>
            <person name="Herman E.K."/>
            <person name="Klute M.J."/>
            <person name="Nakayama T."/>
            <person name="Obornik M."/>
            <person name="Reyes-Prieto A."/>
            <person name="Armbrust E.V."/>
            <person name="Aves S.J."/>
            <person name="Beiko R.G."/>
            <person name="Coutinho P."/>
            <person name="Dacks J.B."/>
            <person name="Durnford D.G."/>
            <person name="Fast N.M."/>
            <person name="Green B.R."/>
            <person name="Grisdale C.J."/>
            <person name="Hempel F."/>
            <person name="Henrissat B."/>
            <person name="Hoppner M.P."/>
            <person name="Ishida K."/>
            <person name="Kim E."/>
            <person name="Koreny L."/>
            <person name="Kroth P.G."/>
            <person name="Liu Y."/>
            <person name="Malik S.B."/>
            <person name="Maier U.G."/>
            <person name="McRose D."/>
            <person name="Mock T."/>
            <person name="Neilson J.A."/>
            <person name="Onodera N.T."/>
            <person name="Poole A.M."/>
            <person name="Pritham E.J."/>
            <person name="Richards T.A."/>
            <person name="Rocap G."/>
            <person name="Roy S.W."/>
            <person name="Sarai C."/>
            <person name="Schaack S."/>
            <person name="Shirato S."/>
            <person name="Slamovits C.H."/>
            <person name="Spencer D.F."/>
            <person name="Suzuki S."/>
            <person name="Worden A.Z."/>
            <person name="Zauner S."/>
            <person name="Barry K."/>
            <person name="Bell C."/>
            <person name="Bharti A.K."/>
            <person name="Crow J.A."/>
            <person name="Grimwood J."/>
            <person name="Kramer R."/>
            <person name="Lindquist E."/>
            <person name="Lucas S."/>
            <person name="Salamov A."/>
            <person name="McFadden G.I."/>
            <person name="Lane C.E."/>
            <person name="Keeling P.J."/>
            <person name="Gray M.W."/>
            <person name="Grigoriev I.V."/>
            <person name="Archibald J.M."/>
        </authorList>
    </citation>
    <scope>NUCLEOTIDE SEQUENCE</scope>
    <source>
        <strain evidence="3 5">CCMP2712</strain>
    </source>
</reference>
<protein>
    <submittedName>
        <fullName evidence="3 4">Uncharacterized protein</fullName>
    </submittedName>
</protein>
<reference evidence="4" key="3">
    <citation type="submission" date="2016-03" db="UniProtKB">
        <authorList>
            <consortium name="EnsemblProtists"/>
        </authorList>
    </citation>
    <scope>IDENTIFICATION</scope>
</reference>
<reference evidence="5" key="2">
    <citation type="submission" date="2012-11" db="EMBL/GenBank/DDBJ databases">
        <authorList>
            <person name="Kuo A."/>
            <person name="Curtis B.A."/>
            <person name="Tanifuji G."/>
            <person name="Burki F."/>
            <person name="Gruber A."/>
            <person name="Irimia M."/>
            <person name="Maruyama S."/>
            <person name="Arias M.C."/>
            <person name="Ball S.G."/>
            <person name="Gile G.H."/>
            <person name="Hirakawa Y."/>
            <person name="Hopkins J.F."/>
            <person name="Rensing S.A."/>
            <person name="Schmutz J."/>
            <person name="Symeonidi A."/>
            <person name="Elias M."/>
            <person name="Eveleigh R.J."/>
            <person name="Herman E.K."/>
            <person name="Klute M.J."/>
            <person name="Nakayama T."/>
            <person name="Obornik M."/>
            <person name="Reyes-Prieto A."/>
            <person name="Armbrust E.V."/>
            <person name="Aves S.J."/>
            <person name="Beiko R.G."/>
            <person name="Coutinho P."/>
            <person name="Dacks J.B."/>
            <person name="Durnford D.G."/>
            <person name="Fast N.M."/>
            <person name="Green B.R."/>
            <person name="Grisdale C."/>
            <person name="Hempe F."/>
            <person name="Henrissat B."/>
            <person name="Hoppner M.P."/>
            <person name="Ishida K.-I."/>
            <person name="Kim E."/>
            <person name="Koreny L."/>
            <person name="Kroth P.G."/>
            <person name="Liu Y."/>
            <person name="Malik S.-B."/>
            <person name="Maier U.G."/>
            <person name="McRose D."/>
            <person name="Mock T."/>
            <person name="Neilson J.A."/>
            <person name="Onodera N.T."/>
            <person name="Poole A.M."/>
            <person name="Pritham E.J."/>
            <person name="Richards T.A."/>
            <person name="Rocap G."/>
            <person name="Roy S.W."/>
            <person name="Sarai C."/>
            <person name="Schaack S."/>
            <person name="Shirato S."/>
            <person name="Slamovits C.H."/>
            <person name="Spencer D.F."/>
            <person name="Suzuki S."/>
            <person name="Worden A.Z."/>
            <person name="Zauner S."/>
            <person name="Barry K."/>
            <person name="Bell C."/>
            <person name="Bharti A.K."/>
            <person name="Crow J.A."/>
            <person name="Grimwood J."/>
            <person name="Kramer R."/>
            <person name="Lindquist E."/>
            <person name="Lucas S."/>
            <person name="Salamov A."/>
            <person name="McFadden G.I."/>
            <person name="Lane C.E."/>
            <person name="Keeling P.J."/>
            <person name="Gray M.W."/>
            <person name="Grigoriev I.V."/>
            <person name="Archibald J.M."/>
        </authorList>
    </citation>
    <scope>NUCLEOTIDE SEQUENCE</scope>
    <source>
        <strain evidence="5">CCMP2712</strain>
    </source>
</reference>
<dbReference type="RefSeq" id="XP_005834582.1">
    <property type="nucleotide sequence ID" value="XM_005834525.1"/>
</dbReference>
<evidence type="ECO:0000256" key="1">
    <source>
        <dbReference type="SAM" id="MobiDB-lite"/>
    </source>
</evidence>
<feature type="compositionally biased region" description="Polar residues" evidence="1">
    <location>
        <begin position="94"/>
        <end position="103"/>
    </location>
</feature>